<gene>
    <name evidence="2" type="ORF">R5R35_002832</name>
</gene>
<feature type="region of interest" description="Disordered" evidence="1">
    <location>
        <begin position="1"/>
        <end position="37"/>
    </location>
</feature>
<sequence length="72" mass="8048">MRALGWLRNHRRASGAKKAGKGRGLGERRGREEGKGRLARRDISWLRRTPAAHHIIHPQHHEGLDLGSSSAL</sequence>
<dbReference type="EMBL" id="JAZDUA010000106">
    <property type="protein sequence ID" value="KAK7867910.1"/>
    <property type="molecule type" value="Genomic_DNA"/>
</dbReference>
<organism evidence="2 3">
    <name type="scientific">Gryllus longicercus</name>
    <dbReference type="NCBI Taxonomy" id="2509291"/>
    <lineage>
        <taxon>Eukaryota</taxon>
        <taxon>Metazoa</taxon>
        <taxon>Ecdysozoa</taxon>
        <taxon>Arthropoda</taxon>
        <taxon>Hexapoda</taxon>
        <taxon>Insecta</taxon>
        <taxon>Pterygota</taxon>
        <taxon>Neoptera</taxon>
        <taxon>Polyneoptera</taxon>
        <taxon>Orthoptera</taxon>
        <taxon>Ensifera</taxon>
        <taxon>Gryllidea</taxon>
        <taxon>Grylloidea</taxon>
        <taxon>Gryllidae</taxon>
        <taxon>Gryllinae</taxon>
        <taxon>Gryllus</taxon>
    </lineage>
</organism>
<feature type="compositionally biased region" description="Basic and acidic residues" evidence="1">
    <location>
        <begin position="24"/>
        <end position="37"/>
    </location>
</feature>
<evidence type="ECO:0000313" key="2">
    <source>
        <dbReference type="EMBL" id="KAK7867910.1"/>
    </source>
</evidence>
<keyword evidence="3" id="KW-1185">Reference proteome</keyword>
<comment type="caution">
    <text evidence="2">The sequence shown here is derived from an EMBL/GenBank/DDBJ whole genome shotgun (WGS) entry which is preliminary data.</text>
</comment>
<name>A0AAN9VMU1_9ORTH</name>
<reference evidence="2 3" key="1">
    <citation type="submission" date="2024-03" db="EMBL/GenBank/DDBJ databases">
        <title>The genome assembly and annotation of the cricket Gryllus longicercus Weissman &amp; Gray.</title>
        <authorList>
            <person name="Szrajer S."/>
            <person name="Gray D."/>
            <person name="Ylla G."/>
        </authorList>
    </citation>
    <scope>NUCLEOTIDE SEQUENCE [LARGE SCALE GENOMIC DNA]</scope>
    <source>
        <strain evidence="2">DAG 2021-001</strain>
        <tissue evidence="2">Whole body minus gut</tissue>
    </source>
</reference>
<evidence type="ECO:0000313" key="3">
    <source>
        <dbReference type="Proteomes" id="UP001378592"/>
    </source>
</evidence>
<feature type="compositionally biased region" description="Basic residues" evidence="1">
    <location>
        <begin position="8"/>
        <end position="21"/>
    </location>
</feature>
<dbReference type="Proteomes" id="UP001378592">
    <property type="component" value="Unassembled WGS sequence"/>
</dbReference>
<protein>
    <submittedName>
        <fullName evidence="2">Uncharacterized protein</fullName>
    </submittedName>
</protein>
<proteinExistence type="predicted"/>
<accession>A0AAN9VMU1</accession>
<dbReference type="AlphaFoldDB" id="A0AAN9VMU1"/>
<evidence type="ECO:0000256" key="1">
    <source>
        <dbReference type="SAM" id="MobiDB-lite"/>
    </source>
</evidence>